<reference evidence="2 3" key="1">
    <citation type="submission" date="2019-10" db="EMBL/GenBank/DDBJ databases">
        <authorList>
            <person name="Palmer J.M."/>
        </authorList>
    </citation>
    <scope>NUCLEOTIDE SEQUENCE [LARGE SCALE GENOMIC DNA]</scope>
    <source>
        <strain evidence="2 3">TWF730</strain>
    </source>
</reference>
<protein>
    <submittedName>
        <fullName evidence="2">Uncharacterized protein</fullName>
    </submittedName>
</protein>
<feature type="compositionally biased region" description="Low complexity" evidence="1">
    <location>
        <begin position="419"/>
        <end position="428"/>
    </location>
</feature>
<dbReference type="EMBL" id="JAVHNS010000003">
    <property type="protein sequence ID" value="KAK6360130.1"/>
    <property type="molecule type" value="Genomic_DNA"/>
</dbReference>
<sequence length="634" mass="70320">MAESSTNTPHRSDSARPQAQYPSTPLGRSNPATPGRRRCSAPALTPSAARSATVDGSLESFAGNLLTAGAVIRVEFFTGIDAVIVRVLVPLASLRNAPPVTRGVIPGPIELGRITLFTSQVEGPSRPGYFAVRTRLELVALERQFANVAVPETVVFSIVNISEPALLEDEGLARQPTSFASLNQSLQQAVRNWCERHGASLPDPLSNEITIPRNAPLARSKNTSTFLKGHNVFPRSPEGHSVINYIISQEVRRFRKFIERNSLYEQSTDLLQRFQQLFNETLAEATARNSIRPVSEREDMESRIWVKFDLNGVIERPDHASSRTRARFVAGDGGGQTDRDVRNRLDHIDWELAQDVFCKALPRVTVTTVNRRDSAGRMTSVTTVNNVQNDPETPATSRITNRLTQFGIGGTPPPGEKNSPSQSTSPTQISFYADTDCRSAQSPTEYAEYQSRHARARRHWPDAARASCNEEREVSPGLEYYQDQNRLYESDMPFVSSSPFPITSVLSGIPGGINTTDLRNLGYPLGPRRSTEVKRRLNAASYRSPLANSEAPPVLRRFPTPEPYQNRRVLQEIDPEMENNGDEMEVVETEEEETTDEDEMDESESETDDESSDEESDTSSSSSSEDEESDSDDD</sequence>
<keyword evidence="3" id="KW-1185">Reference proteome</keyword>
<feature type="region of interest" description="Disordered" evidence="1">
    <location>
        <begin position="543"/>
        <end position="634"/>
    </location>
</feature>
<evidence type="ECO:0000256" key="1">
    <source>
        <dbReference type="SAM" id="MobiDB-lite"/>
    </source>
</evidence>
<feature type="region of interest" description="Disordered" evidence="1">
    <location>
        <begin position="404"/>
        <end position="428"/>
    </location>
</feature>
<gene>
    <name evidence="2" type="ORF">TWF730_006283</name>
</gene>
<evidence type="ECO:0000313" key="3">
    <source>
        <dbReference type="Proteomes" id="UP001373714"/>
    </source>
</evidence>
<feature type="region of interest" description="Disordered" evidence="1">
    <location>
        <begin position="1"/>
        <end position="44"/>
    </location>
</feature>
<name>A0AAV9VK50_9PEZI</name>
<dbReference type="Proteomes" id="UP001373714">
    <property type="component" value="Unassembled WGS sequence"/>
</dbReference>
<feature type="compositionally biased region" description="Acidic residues" evidence="1">
    <location>
        <begin position="573"/>
        <end position="617"/>
    </location>
</feature>
<comment type="caution">
    <text evidence="2">The sequence shown here is derived from an EMBL/GenBank/DDBJ whole genome shotgun (WGS) entry which is preliminary data.</text>
</comment>
<organism evidence="2 3">
    <name type="scientific">Orbilia blumenaviensis</name>
    <dbReference type="NCBI Taxonomy" id="1796055"/>
    <lineage>
        <taxon>Eukaryota</taxon>
        <taxon>Fungi</taxon>
        <taxon>Dikarya</taxon>
        <taxon>Ascomycota</taxon>
        <taxon>Pezizomycotina</taxon>
        <taxon>Orbiliomycetes</taxon>
        <taxon>Orbiliales</taxon>
        <taxon>Orbiliaceae</taxon>
        <taxon>Orbilia</taxon>
    </lineage>
</organism>
<accession>A0AAV9VK50</accession>
<dbReference type="AlphaFoldDB" id="A0AAV9VK50"/>
<evidence type="ECO:0000313" key="2">
    <source>
        <dbReference type="EMBL" id="KAK6360130.1"/>
    </source>
</evidence>
<feature type="compositionally biased region" description="Polar residues" evidence="1">
    <location>
        <begin position="1"/>
        <end position="32"/>
    </location>
</feature>
<proteinExistence type="predicted"/>
<feature type="compositionally biased region" description="Acidic residues" evidence="1">
    <location>
        <begin position="624"/>
        <end position="634"/>
    </location>
</feature>